<dbReference type="Proteomes" id="UP000624703">
    <property type="component" value="Unassembled WGS sequence"/>
</dbReference>
<evidence type="ECO:0000256" key="1">
    <source>
        <dbReference type="ARBA" id="ARBA00022649"/>
    </source>
</evidence>
<protein>
    <submittedName>
        <fullName evidence="2">Type II toxin-antitoxin system RelE/ParE family toxin</fullName>
    </submittedName>
</protein>
<dbReference type="Pfam" id="PF05016">
    <property type="entry name" value="ParE_toxin"/>
    <property type="match status" value="1"/>
</dbReference>
<proteinExistence type="predicted"/>
<dbReference type="InterPro" id="IPR007712">
    <property type="entry name" value="RelE/ParE_toxin"/>
</dbReference>
<accession>A0A8J7MDR5</accession>
<comment type="caution">
    <text evidence="2">The sequence shown here is derived from an EMBL/GenBank/DDBJ whole genome shotgun (WGS) entry which is preliminary data.</text>
</comment>
<reference evidence="2" key="1">
    <citation type="submission" date="2021-01" db="EMBL/GenBank/DDBJ databases">
        <title>Modified the classification status of verrucomicrobia.</title>
        <authorList>
            <person name="Feng X."/>
        </authorList>
    </citation>
    <scope>NUCLEOTIDE SEQUENCE</scope>
    <source>
        <strain evidence="2">_KCTC 22039</strain>
    </source>
</reference>
<dbReference type="Gene3D" id="3.30.2310.20">
    <property type="entry name" value="RelE-like"/>
    <property type="match status" value="1"/>
</dbReference>
<keyword evidence="1" id="KW-1277">Toxin-antitoxin system</keyword>
<dbReference type="AlphaFoldDB" id="A0A8J7MDR5"/>
<gene>
    <name evidence="2" type="ORF">JIN82_10355</name>
</gene>
<evidence type="ECO:0000313" key="2">
    <source>
        <dbReference type="EMBL" id="MBK1791552.1"/>
    </source>
</evidence>
<keyword evidence="3" id="KW-1185">Reference proteome</keyword>
<evidence type="ECO:0000313" key="3">
    <source>
        <dbReference type="Proteomes" id="UP000624703"/>
    </source>
</evidence>
<name>A0A8J7MDR5_9BACT</name>
<organism evidence="2 3">
    <name type="scientific">Persicirhabdus sediminis</name>
    <dbReference type="NCBI Taxonomy" id="454144"/>
    <lineage>
        <taxon>Bacteria</taxon>
        <taxon>Pseudomonadati</taxon>
        <taxon>Verrucomicrobiota</taxon>
        <taxon>Verrucomicrobiia</taxon>
        <taxon>Verrucomicrobiales</taxon>
        <taxon>Verrucomicrobiaceae</taxon>
        <taxon>Persicirhabdus</taxon>
    </lineage>
</organism>
<dbReference type="InterPro" id="IPR035093">
    <property type="entry name" value="RelE/ParE_toxin_dom_sf"/>
</dbReference>
<dbReference type="EMBL" id="JAENIM010000039">
    <property type="protein sequence ID" value="MBK1791552.1"/>
    <property type="molecule type" value="Genomic_DNA"/>
</dbReference>
<sequence length="90" mass="10386">MAELDAIADYIALDRPSAASNLIKEVFSRVSLLEDFPEMCPHPHDLPGTRYSHLSIPPLRVFYRIEGEIVYIVYVMRAERLLRLENLEAK</sequence>